<evidence type="ECO:0000256" key="2">
    <source>
        <dbReference type="ARBA" id="ARBA00022857"/>
    </source>
</evidence>
<evidence type="ECO:0000256" key="4">
    <source>
        <dbReference type="PIRSR" id="PIRSR000097-1"/>
    </source>
</evidence>
<keyword evidence="9" id="KW-1185">Reference proteome</keyword>
<feature type="domain" description="NADP-dependent oxidoreductase" evidence="7">
    <location>
        <begin position="17"/>
        <end position="155"/>
    </location>
</feature>
<dbReference type="Proteomes" id="UP000007015">
    <property type="component" value="Chromosome 1"/>
</dbReference>
<accession>B8AC37</accession>
<organism evidence="8 9">
    <name type="scientific">Oryza sativa subsp. indica</name>
    <name type="common">Rice</name>
    <dbReference type="NCBI Taxonomy" id="39946"/>
    <lineage>
        <taxon>Eukaryota</taxon>
        <taxon>Viridiplantae</taxon>
        <taxon>Streptophyta</taxon>
        <taxon>Embryophyta</taxon>
        <taxon>Tracheophyta</taxon>
        <taxon>Spermatophyta</taxon>
        <taxon>Magnoliopsida</taxon>
        <taxon>Liliopsida</taxon>
        <taxon>Poales</taxon>
        <taxon>Poaceae</taxon>
        <taxon>BOP clade</taxon>
        <taxon>Oryzoideae</taxon>
        <taxon>Oryzeae</taxon>
        <taxon>Oryzinae</taxon>
        <taxon>Oryza</taxon>
        <taxon>Oryza sativa</taxon>
    </lineage>
</organism>
<dbReference type="Pfam" id="PF00248">
    <property type="entry name" value="Aldo_ket_red"/>
    <property type="match status" value="2"/>
</dbReference>
<gene>
    <name evidence="8" type="ORF">OsI_04426</name>
</gene>
<evidence type="ECO:0000313" key="9">
    <source>
        <dbReference type="Proteomes" id="UP000007015"/>
    </source>
</evidence>
<protein>
    <recommendedName>
        <fullName evidence="7">NADP-dependent oxidoreductase domain-containing protein</fullName>
    </recommendedName>
</protein>
<sequence>MAKHFVLNTGAKIPSVGLGTWQSDPGVVGDAVYAAVKAGYRHIDCARMYKNENEVGIALKKLFEEGVVKREDLFITSKLWCDCHAPEDVPESLDKTLSDLQLEYLDLYLIHWPFRVKKGSGISNTEDYIPPDIPSTWGAMEKLYDSGKSRAIGVECHPGWQQTKLHNFCQSTGVHLSAYSPLGSPGSTWMNSNVLKESVIISIAEKLGKTPAQVALHWNIQMGHSVLPKSVTEERIKQNIDVYDWSIPEDLLVKFSEIKQTFS</sequence>
<evidence type="ECO:0000313" key="8">
    <source>
        <dbReference type="EMBL" id="EEC71798.1"/>
    </source>
</evidence>
<dbReference type="PRINTS" id="PR00069">
    <property type="entry name" value="ALDKETRDTASE"/>
</dbReference>
<dbReference type="InterPro" id="IPR023210">
    <property type="entry name" value="NADP_OxRdtase_dom"/>
</dbReference>
<feature type="site" description="Lowers pKa of active site Tyr" evidence="6">
    <location>
        <position position="78"/>
    </location>
</feature>
<dbReference type="STRING" id="39946.B8AC37"/>
<dbReference type="Gramene" id="BGIOSGA004797-TA">
    <property type="protein sequence ID" value="BGIOSGA004797-PA"/>
    <property type="gene ID" value="BGIOSGA004797"/>
</dbReference>
<dbReference type="AlphaFoldDB" id="B8AC37"/>
<dbReference type="InterPro" id="IPR044498">
    <property type="entry name" value="AKR4C"/>
</dbReference>
<dbReference type="PROSITE" id="PS00063">
    <property type="entry name" value="ALDOKETO_REDUCTASE_3"/>
    <property type="match status" value="1"/>
</dbReference>
<proteinExistence type="inferred from homology"/>
<feature type="binding site" evidence="5">
    <location>
        <position position="111"/>
    </location>
    <ligand>
        <name>substrate</name>
    </ligand>
</feature>
<reference evidence="8 9" key="1">
    <citation type="journal article" date="2005" name="PLoS Biol.">
        <title>The genomes of Oryza sativa: a history of duplications.</title>
        <authorList>
            <person name="Yu J."/>
            <person name="Wang J."/>
            <person name="Lin W."/>
            <person name="Li S."/>
            <person name="Li H."/>
            <person name="Zhou J."/>
            <person name="Ni P."/>
            <person name="Dong W."/>
            <person name="Hu S."/>
            <person name="Zeng C."/>
            <person name="Zhang J."/>
            <person name="Zhang Y."/>
            <person name="Li R."/>
            <person name="Xu Z."/>
            <person name="Li S."/>
            <person name="Li X."/>
            <person name="Zheng H."/>
            <person name="Cong L."/>
            <person name="Lin L."/>
            <person name="Yin J."/>
            <person name="Geng J."/>
            <person name="Li G."/>
            <person name="Shi J."/>
            <person name="Liu J."/>
            <person name="Lv H."/>
            <person name="Li J."/>
            <person name="Wang J."/>
            <person name="Deng Y."/>
            <person name="Ran L."/>
            <person name="Shi X."/>
            <person name="Wang X."/>
            <person name="Wu Q."/>
            <person name="Li C."/>
            <person name="Ren X."/>
            <person name="Wang J."/>
            <person name="Wang X."/>
            <person name="Li D."/>
            <person name="Liu D."/>
            <person name="Zhang X."/>
            <person name="Ji Z."/>
            <person name="Zhao W."/>
            <person name="Sun Y."/>
            <person name="Zhang Z."/>
            <person name="Bao J."/>
            <person name="Han Y."/>
            <person name="Dong L."/>
            <person name="Ji J."/>
            <person name="Chen P."/>
            <person name="Wu S."/>
            <person name="Liu J."/>
            <person name="Xiao Y."/>
            <person name="Bu D."/>
            <person name="Tan J."/>
            <person name="Yang L."/>
            <person name="Ye C."/>
            <person name="Zhang J."/>
            <person name="Xu J."/>
            <person name="Zhou Y."/>
            <person name="Yu Y."/>
            <person name="Zhang B."/>
            <person name="Zhuang S."/>
            <person name="Wei H."/>
            <person name="Liu B."/>
            <person name="Lei M."/>
            <person name="Yu H."/>
            <person name="Li Y."/>
            <person name="Xu H."/>
            <person name="Wei S."/>
            <person name="He X."/>
            <person name="Fang L."/>
            <person name="Zhang Z."/>
            <person name="Zhang Y."/>
            <person name="Huang X."/>
            <person name="Su Z."/>
            <person name="Tong W."/>
            <person name="Li J."/>
            <person name="Tong Z."/>
            <person name="Li S."/>
            <person name="Ye J."/>
            <person name="Wang L."/>
            <person name="Fang L."/>
            <person name="Lei T."/>
            <person name="Chen C."/>
            <person name="Chen H."/>
            <person name="Xu Z."/>
            <person name="Li H."/>
            <person name="Huang H."/>
            <person name="Zhang F."/>
            <person name="Xu H."/>
            <person name="Li N."/>
            <person name="Zhao C."/>
            <person name="Li S."/>
            <person name="Dong L."/>
            <person name="Huang Y."/>
            <person name="Li L."/>
            <person name="Xi Y."/>
            <person name="Qi Q."/>
            <person name="Li W."/>
            <person name="Zhang B."/>
            <person name="Hu W."/>
            <person name="Zhang Y."/>
            <person name="Tian X."/>
            <person name="Jiao Y."/>
            <person name="Liang X."/>
            <person name="Jin J."/>
            <person name="Gao L."/>
            <person name="Zheng W."/>
            <person name="Hao B."/>
            <person name="Liu S."/>
            <person name="Wang W."/>
            <person name="Yuan L."/>
            <person name="Cao M."/>
            <person name="McDermott J."/>
            <person name="Samudrala R."/>
            <person name="Wang J."/>
            <person name="Wong G.K."/>
            <person name="Yang H."/>
        </authorList>
    </citation>
    <scope>NUCLEOTIDE SEQUENCE [LARGE SCALE GENOMIC DNA]</scope>
    <source>
        <strain evidence="9">cv. 93-11</strain>
    </source>
</reference>
<dbReference type="SUPFAM" id="SSF51430">
    <property type="entry name" value="NAD(P)-linked oxidoreductase"/>
    <property type="match status" value="1"/>
</dbReference>
<dbReference type="PROSITE" id="PS00798">
    <property type="entry name" value="ALDOKETO_REDUCTASE_1"/>
    <property type="match status" value="1"/>
</dbReference>
<dbReference type="PIRSF" id="PIRSF000097">
    <property type="entry name" value="AKR"/>
    <property type="match status" value="1"/>
</dbReference>
<feature type="domain" description="NADP-dependent oxidoreductase" evidence="7">
    <location>
        <begin position="161"/>
        <end position="250"/>
    </location>
</feature>
<evidence type="ECO:0000256" key="5">
    <source>
        <dbReference type="PIRSR" id="PIRSR000097-2"/>
    </source>
</evidence>
<evidence type="ECO:0000256" key="6">
    <source>
        <dbReference type="PIRSR" id="PIRSR000097-3"/>
    </source>
</evidence>
<dbReference type="Gene3D" id="3.20.20.100">
    <property type="entry name" value="NADP-dependent oxidoreductase domain"/>
    <property type="match status" value="1"/>
</dbReference>
<comment type="similarity">
    <text evidence="1">Belongs to the aldo/keto reductase family.</text>
</comment>
<dbReference type="InterPro" id="IPR036812">
    <property type="entry name" value="NAD(P)_OxRdtase_dom_sf"/>
</dbReference>
<dbReference type="PANTHER" id="PTHR11732">
    <property type="entry name" value="ALDO/KETO REDUCTASE"/>
    <property type="match status" value="1"/>
</dbReference>
<evidence type="ECO:0000256" key="3">
    <source>
        <dbReference type="ARBA" id="ARBA00023002"/>
    </source>
</evidence>
<evidence type="ECO:0000259" key="7">
    <source>
        <dbReference type="Pfam" id="PF00248"/>
    </source>
</evidence>
<dbReference type="InterPro" id="IPR020471">
    <property type="entry name" value="AKR"/>
</dbReference>
<dbReference type="CDD" id="cd19125">
    <property type="entry name" value="AKR_AKR4C1-15"/>
    <property type="match status" value="1"/>
</dbReference>
<dbReference type="GO" id="GO:0016491">
    <property type="term" value="F:oxidoreductase activity"/>
    <property type="evidence" value="ECO:0007669"/>
    <property type="project" value="UniProtKB-KW"/>
</dbReference>
<dbReference type="OMA" id="LWNSQHH"/>
<dbReference type="EMBL" id="CM000126">
    <property type="protein sequence ID" value="EEC71798.1"/>
    <property type="molecule type" value="Genomic_DNA"/>
</dbReference>
<dbReference type="InterPro" id="IPR018170">
    <property type="entry name" value="Aldo/ket_reductase_CS"/>
</dbReference>
<feature type="active site" description="Proton donor" evidence="4">
    <location>
        <position position="49"/>
    </location>
</feature>
<keyword evidence="2" id="KW-0521">NADP</keyword>
<name>B8AC37_ORYSI</name>
<evidence type="ECO:0000256" key="1">
    <source>
        <dbReference type="ARBA" id="ARBA00007905"/>
    </source>
</evidence>
<dbReference type="HOGENOM" id="CLU_023205_0_0_1"/>
<keyword evidence="3" id="KW-0560">Oxidoreductase</keyword>